<dbReference type="GO" id="GO:0007368">
    <property type="term" value="P:determination of left/right symmetry"/>
    <property type="evidence" value="ECO:0007669"/>
    <property type="project" value="TreeGrafter"/>
</dbReference>
<dbReference type="Pfam" id="PF15867">
    <property type="entry name" value="Dynein_attach_N"/>
    <property type="match status" value="1"/>
</dbReference>
<dbReference type="GO" id="GO:0003351">
    <property type="term" value="P:epithelial cilium movement involved in extracellular fluid movement"/>
    <property type="evidence" value="ECO:0007669"/>
    <property type="project" value="TreeGrafter"/>
</dbReference>
<dbReference type="InterPro" id="IPR042422">
    <property type="entry name" value="CC103"/>
</dbReference>
<sequence length="74" mass="8810">MSSSKKELNHLFSELKTNIEADKLYWLRNDAKLRAVVSSKSYDEFRQYVDAAHLKGLTKDDYKNKSQVRWNRMI</sequence>
<protein>
    <recommendedName>
        <fullName evidence="1">Dynein attachment factor N-terminal domain-containing protein</fullName>
    </recommendedName>
</protein>
<dbReference type="AlphaFoldDB" id="A0A834MCU6"/>
<dbReference type="GO" id="GO:0005576">
    <property type="term" value="C:extracellular region"/>
    <property type="evidence" value="ECO:0007669"/>
    <property type="project" value="GOC"/>
</dbReference>
<organism evidence="2 3">
    <name type="scientific">Rhynchophorus ferrugineus</name>
    <name type="common">Red palm weevil</name>
    <name type="synonym">Curculio ferrugineus</name>
    <dbReference type="NCBI Taxonomy" id="354439"/>
    <lineage>
        <taxon>Eukaryota</taxon>
        <taxon>Metazoa</taxon>
        <taxon>Ecdysozoa</taxon>
        <taxon>Arthropoda</taxon>
        <taxon>Hexapoda</taxon>
        <taxon>Insecta</taxon>
        <taxon>Pterygota</taxon>
        <taxon>Neoptera</taxon>
        <taxon>Endopterygota</taxon>
        <taxon>Coleoptera</taxon>
        <taxon>Polyphaga</taxon>
        <taxon>Cucujiformia</taxon>
        <taxon>Curculionidae</taxon>
        <taxon>Dryophthorinae</taxon>
        <taxon>Rhynchophorus</taxon>
    </lineage>
</organism>
<dbReference type="GO" id="GO:0036159">
    <property type="term" value="P:inner dynein arm assembly"/>
    <property type="evidence" value="ECO:0007669"/>
    <property type="project" value="TreeGrafter"/>
</dbReference>
<accession>A0A834MCU6</accession>
<gene>
    <name evidence="2" type="ORF">GWI33_007683</name>
</gene>
<feature type="domain" description="Dynein attachment factor N-terminal" evidence="1">
    <location>
        <begin position="8"/>
        <end position="71"/>
    </location>
</feature>
<name>A0A834MCU6_RHYFE</name>
<dbReference type="InterPro" id="IPR031733">
    <property type="entry name" value="Dynein_attach_N"/>
</dbReference>
<keyword evidence="3" id="KW-1185">Reference proteome</keyword>
<dbReference type="OrthoDB" id="447931at2759"/>
<evidence type="ECO:0000259" key="1">
    <source>
        <dbReference type="Pfam" id="PF15867"/>
    </source>
</evidence>
<dbReference type="Proteomes" id="UP000625711">
    <property type="component" value="Unassembled WGS sequence"/>
</dbReference>
<comment type="caution">
    <text evidence="2">The sequence shown here is derived from an EMBL/GenBank/DDBJ whole genome shotgun (WGS) entry which is preliminary data.</text>
</comment>
<proteinExistence type="predicted"/>
<evidence type="ECO:0000313" key="2">
    <source>
        <dbReference type="EMBL" id="KAF7279043.1"/>
    </source>
</evidence>
<dbReference type="PANTHER" id="PTHR28572">
    <property type="entry name" value="COILED-COIL DOMAIN-CONTAINING PROTEIN 103"/>
    <property type="match status" value="1"/>
</dbReference>
<evidence type="ECO:0000313" key="3">
    <source>
        <dbReference type="Proteomes" id="UP000625711"/>
    </source>
</evidence>
<reference evidence="2" key="1">
    <citation type="submission" date="2020-08" db="EMBL/GenBank/DDBJ databases">
        <title>Genome sequencing and assembly of the red palm weevil Rhynchophorus ferrugineus.</title>
        <authorList>
            <person name="Dias G.B."/>
            <person name="Bergman C.M."/>
            <person name="Manee M."/>
        </authorList>
    </citation>
    <scope>NUCLEOTIDE SEQUENCE</scope>
    <source>
        <strain evidence="2">AA-2017</strain>
        <tissue evidence="2">Whole larva</tissue>
    </source>
</reference>
<dbReference type="PANTHER" id="PTHR28572:SF1">
    <property type="entry name" value="COILED-COIL DOMAIN-CONTAINING PROTEIN 103"/>
    <property type="match status" value="1"/>
</dbReference>
<dbReference type="EMBL" id="JAACXV010000377">
    <property type="protein sequence ID" value="KAF7279043.1"/>
    <property type="molecule type" value="Genomic_DNA"/>
</dbReference>
<dbReference type="GO" id="GO:0036157">
    <property type="term" value="C:outer dynein arm"/>
    <property type="evidence" value="ECO:0007669"/>
    <property type="project" value="InterPro"/>
</dbReference>